<dbReference type="EMBL" id="CP003137">
    <property type="protein sequence ID" value="AEV94724.1"/>
    <property type="molecule type" value="Genomic_DNA"/>
</dbReference>
<dbReference type="Proteomes" id="UP000005444">
    <property type="component" value="Chromosome"/>
</dbReference>
<reference evidence="2 3" key="1">
    <citation type="journal article" date="2012" name="J. Bacteriol.">
        <title>Complete Genome Sequence of the Beer Spoilage Organism Pediococcus claussenii ATCC BAA-344T.</title>
        <authorList>
            <person name="Pittet V."/>
            <person name="Abegunde T."/>
            <person name="Marfleet T."/>
            <person name="Haakensen M."/>
            <person name="Morrow K."/>
            <person name="Jayaprakash T."/>
            <person name="Schroeder K."/>
            <person name="Trost B."/>
            <person name="Byrns S."/>
            <person name="Bergsveinson J."/>
            <person name="Kusalik A."/>
            <person name="Ziola B."/>
        </authorList>
    </citation>
    <scope>NUCLEOTIDE SEQUENCE [LARGE SCALE GENOMIC DNA]</scope>
    <source>
        <strain evidence="2 3">ATCC BAA-344</strain>
    </source>
</reference>
<dbReference type="RefSeq" id="WP_014214922.1">
    <property type="nucleotide sequence ID" value="NC_016605.1"/>
</dbReference>
<protein>
    <submittedName>
        <fullName evidence="2">Membrane protein</fullName>
    </submittedName>
</protein>
<evidence type="ECO:0000256" key="1">
    <source>
        <dbReference type="SAM" id="Phobius"/>
    </source>
</evidence>
<proteinExistence type="predicted"/>
<organism evidence="2 3">
    <name type="scientific">Pediococcus claussenii (strain ATCC BAA-344 / DSM 14800 / JCM 18046 / KCTC 3811 / LMG 21948 / P06)</name>
    <dbReference type="NCBI Taxonomy" id="701521"/>
    <lineage>
        <taxon>Bacteria</taxon>
        <taxon>Bacillati</taxon>
        <taxon>Bacillota</taxon>
        <taxon>Bacilli</taxon>
        <taxon>Lactobacillales</taxon>
        <taxon>Lactobacillaceae</taxon>
        <taxon>Pediococcus</taxon>
    </lineage>
</organism>
<keyword evidence="1" id="KW-0472">Membrane</keyword>
<name>G8PB95_PEDCP</name>
<keyword evidence="3" id="KW-1185">Reference proteome</keyword>
<feature type="transmembrane region" description="Helical" evidence="1">
    <location>
        <begin position="36"/>
        <end position="54"/>
    </location>
</feature>
<accession>G8PB95</accession>
<evidence type="ECO:0000313" key="2">
    <source>
        <dbReference type="EMBL" id="AEV94724.1"/>
    </source>
</evidence>
<dbReference type="AlphaFoldDB" id="G8PB95"/>
<dbReference type="HOGENOM" id="CLU_2918575_0_0_9"/>
<dbReference type="PATRIC" id="fig|701521.8.peg.396"/>
<dbReference type="KEGG" id="pce:PECL_420"/>
<sequence>MKIWQVVALVVLGVITLGLATLTVELLFKGVFSDHLWVGIVGMITFGYATYSVYKAAKNKG</sequence>
<keyword evidence="1" id="KW-0812">Transmembrane</keyword>
<evidence type="ECO:0000313" key="3">
    <source>
        <dbReference type="Proteomes" id="UP000005444"/>
    </source>
</evidence>
<gene>
    <name evidence="2" type="ordered locus">PECL_420</name>
</gene>
<keyword evidence="1" id="KW-1133">Transmembrane helix</keyword>